<keyword evidence="2" id="KW-0175">Coiled coil</keyword>
<feature type="coiled-coil region" evidence="2">
    <location>
        <begin position="332"/>
        <end position="359"/>
    </location>
</feature>
<feature type="transmembrane region" description="Helical" evidence="4">
    <location>
        <begin position="91"/>
        <end position="112"/>
    </location>
</feature>
<keyword evidence="4" id="KW-0472">Membrane</keyword>
<evidence type="ECO:0000313" key="6">
    <source>
        <dbReference type="EMBL" id="QOK24529.1"/>
    </source>
</evidence>
<accession>A0A7L9J5F0</accession>
<evidence type="ECO:0000313" key="7">
    <source>
        <dbReference type="Proteomes" id="UP000593998"/>
    </source>
</evidence>
<protein>
    <submittedName>
        <fullName evidence="6">SPFH domain-containing protein</fullName>
    </submittedName>
</protein>
<name>A0A7L9J5F0_9MICO</name>
<dbReference type="SUPFAM" id="SSF117892">
    <property type="entry name" value="Band 7/SPFH domain"/>
    <property type="match status" value="1"/>
</dbReference>
<sequence>MNAARQVADAAGMGGAVDQVMERAQGAGFDLNARDFPAARGEGGSAGTRINAEHVSLDNAAEALSRSRYEMSQTGPVHVITPMVMPKGGRLTAMLPVLALAALGVVGLIVLIPFGMSFAVFGPHYWLLVLLAAAFLWWRQGMVMVPEGCTALISRFGKVEAEVGPGRVTLWNPWKRVSYIVNTTREYPFNAPIRSAPTKSGVQASVDLFLQFRIVSAREFVFVLGAVQGFQDKLNNTISETTRSLIYEQEASGIYDLVGESTARLLEQLNAQFAPAVELTTANITHAEPSAQEYRMDLAAPEMIRVAKEAYTYDYELGLKKEQNEGDLNKDLASLNENLSAIQADIARYQAQMDTALERETNRANAVARQRFVESESEANANAALLEAQALDIRALSAALAPEILDYRYQQDMLDKMEGVSGSLPQIVRVGEESEGVDYLQIARQLVGGQAAQLFTPEDMEAIRARQADIASRVAERESEITDLLQAPEETDVEILPISQSELDAEGEQRLDEIRQSVSDEAVAETLGAVDEGAAPPPSLPEDTNPRTDLQDEGEDPPPPPPGTAPPGPAAPPAPPAPRVAPAPRVQVTDMSTEGERSE</sequence>
<dbReference type="PANTHER" id="PTHR10264">
    <property type="entry name" value="BAND 7 PROTEIN-RELATED"/>
    <property type="match status" value="1"/>
</dbReference>
<dbReference type="Proteomes" id="UP000593998">
    <property type="component" value="Chromosome"/>
</dbReference>
<dbReference type="GO" id="GO:0005886">
    <property type="term" value="C:plasma membrane"/>
    <property type="evidence" value="ECO:0007669"/>
    <property type="project" value="InterPro"/>
</dbReference>
<evidence type="ECO:0000256" key="3">
    <source>
        <dbReference type="SAM" id="MobiDB-lite"/>
    </source>
</evidence>
<keyword evidence="4" id="KW-1133">Transmembrane helix</keyword>
<evidence type="ECO:0000259" key="5">
    <source>
        <dbReference type="Pfam" id="PF01145"/>
    </source>
</evidence>
<dbReference type="EMBL" id="CP062789">
    <property type="protein sequence ID" value="QOK24529.1"/>
    <property type="molecule type" value="Genomic_DNA"/>
</dbReference>
<keyword evidence="4" id="KW-0812">Transmembrane</keyword>
<feature type="region of interest" description="Disordered" evidence="3">
    <location>
        <begin position="529"/>
        <end position="599"/>
    </location>
</feature>
<feature type="transmembrane region" description="Helical" evidence="4">
    <location>
        <begin position="118"/>
        <end position="138"/>
    </location>
</feature>
<dbReference type="Pfam" id="PF01145">
    <property type="entry name" value="Band_7"/>
    <property type="match status" value="1"/>
</dbReference>
<dbReference type="PANTHER" id="PTHR10264:SF19">
    <property type="entry name" value="AT06885P-RELATED"/>
    <property type="match status" value="1"/>
</dbReference>
<dbReference type="AlphaFoldDB" id="A0A7L9J5F0"/>
<comment type="similarity">
    <text evidence="1">Belongs to the band 7/mec-2 family.</text>
</comment>
<reference evidence="6 7" key="1">
    <citation type="submission" date="2020-10" db="EMBL/GenBank/DDBJ databases">
        <title>Janibacter indicus TT2 genome sequence.</title>
        <authorList>
            <person name="Lee K."/>
            <person name="Ganzorig M."/>
        </authorList>
    </citation>
    <scope>NUCLEOTIDE SEQUENCE [LARGE SCALE GENOMIC DNA]</scope>
    <source>
        <strain evidence="6 7">TT2</strain>
    </source>
</reference>
<dbReference type="InterPro" id="IPR043202">
    <property type="entry name" value="Band-7_stomatin-like"/>
</dbReference>
<dbReference type="Gene3D" id="3.30.479.30">
    <property type="entry name" value="Band 7 domain"/>
    <property type="match status" value="1"/>
</dbReference>
<dbReference type="InterPro" id="IPR036013">
    <property type="entry name" value="Band_7/SPFH_dom_sf"/>
</dbReference>
<proteinExistence type="inferred from homology"/>
<feature type="domain" description="Band 7" evidence="5">
    <location>
        <begin position="145"/>
        <end position="300"/>
    </location>
</feature>
<feature type="compositionally biased region" description="Pro residues" evidence="3">
    <location>
        <begin position="557"/>
        <end position="581"/>
    </location>
</feature>
<gene>
    <name evidence="6" type="ORF">IGS73_06420</name>
</gene>
<evidence type="ECO:0000256" key="1">
    <source>
        <dbReference type="ARBA" id="ARBA00008164"/>
    </source>
</evidence>
<dbReference type="InterPro" id="IPR001107">
    <property type="entry name" value="Band_7"/>
</dbReference>
<organism evidence="6 7">
    <name type="scientific">Janibacter indicus</name>
    <dbReference type="NCBI Taxonomy" id="857417"/>
    <lineage>
        <taxon>Bacteria</taxon>
        <taxon>Bacillati</taxon>
        <taxon>Actinomycetota</taxon>
        <taxon>Actinomycetes</taxon>
        <taxon>Micrococcales</taxon>
        <taxon>Intrasporangiaceae</taxon>
        <taxon>Janibacter</taxon>
    </lineage>
</organism>
<evidence type="ECO:0000256" key="4">
    <source>
        <dbReference type="SAM" id="Phobius"/>
    </source>
</evidence>
<evidence type="ECO:0000256" key="2">
    <source>
        <dbReference type="SAM" id="Coils"/>
    </source>
</evidence>